<dbReference type="InterPro" id="IPR016024">
    <property type="entry name" value="ARM-type_fold"/>
</dbReference>
<organism evidence="2 3">
    <name type="scientific">Urochloa decumbens</name>
    <dbReference type="NCBI Taxonomy" id="240449"/>
    <lineage>
        <taxon>Eukaryota</taxon>
        <taxon>Viridiplantae</taxon>
        <taxon>Streptophyta</taxon>
        <taxon>Embryophyta</taxon>
        <taxon>Tracheophyta</taxon>
        <taxon>Spermatophyta</taxon>
        <taxon>Magnoliopsida</taxon>
        <taxon>Liliopsida</taxon>
        <taxon>Poales</taxon>
        <taxon>Poaceae</taxon>
        <taxon>PACMAD clade</taxon>
        <taxon>Panicoideae</taxon>
        <taxon>Panicodae</taxon>
        <taxon>Paniceae</taxon>
        <taxon>Melinidinae</taxon>
        <taxon>Urochloa</taxon>
    </lineage>
</organism>
<feature type="transmembrane region" description="Helical" evidence="1">
    <location>
        <begin position="123"/>
        <end position="143"/>
    </location>
</feature>
<dbReference type="PANTHER" id="PTHR33115:SF37">
    <property type="entry name" value="OS01G0618300 PROTEIN"/>
    <property type="match status" value="1"/>
</dbReference>
<feature type="transmembrane region" description="Helical" evidence="1">
    <location>
        <begin position="79"/>
        <end position="95"/>
    </location>
</feature>
<gene>
    <name evidence="2" type="ORF">URODEC1_LOCUS76299</name>
</gene>
<accession>A0ABC9CLC1</accession>
<feature type="transmembrane region" description="Helical" evidence="1">
    <location>
        <begin position="155"/>
        <end position="174"/>
    </location>
</feature>
<name>A0ABC9CLC1_9POAL</name>
<keyword evidence="3" id="KW-1185">Reference proteome</keyword>
<keyword evidence="1" id="KW-0812">Transmembrane</keyword>
<feature type="transmembrane region" description="Helical" evidence="1">
    <location>
        <begin position="218"/>
        <end position="240"/>
    </location>
</feature>
<evidence type="ECO:0000313" key="3">
    <source>
        <dbReference type="Proteomes" id="UP001497457"/>
    </source>
</evidence>
<evidence type="ECO:0000313" key="2">
    <source>
        <dbReference type="EMBL" id="CAL5022007.1"/>
    </source>
</evidence>
<evidence type="ECO:0008006" key="4">
    <source>
        <dbReference type="Google" id="ProtNLM"/>
    </source>
</evidence>
<protein>
    <recommendedName>
        <fullName evidence="4">BLE2 protein</fullName>
    </recommendedName>
</protein>
<keyword evidence="1" id="KW-1133">Transmembrane helix</keyword>
<sequence>MASLDNYSNPMTLELTGVPPSATTGTPVAPWEAAQQRLNRFARTIAVIERTGNGLGTLAFMWATVVVLGGFSTDLGTDFWYATSIVFLEAFRVFSRQSRSDDQLLFKTTGGIRNKRVRMGRGFLYYLNAVIMIVCLSRALGILLDRYFPHKQNKYVILFATLALASKLELSAYITRISTLGTISTATLVLRCGPVLSLLIFAIARVKFDDRPIGKEMVIKMVTLISSWLLYNGLILSLRWQRLNLHRKLASWTLFATFVLGNIQIPFAVLRIVLSSLRLFGSKGSHHDTKNEHLVPALKVFYSMVLAQGGLYIMACLTESLLSSRFRKSLARHCGSDESVELYYEHSYERYMEDGLLASEDLNIFRFAIDSIDSNTNEKKLAAVQILHSLLEQEASKTVLRSKIITCTKAVATLISMLGWTPPEDDGLKIKLFAAKIISKLAGDLQIVGIPGAIQKVSSLLDADYQSKELQGTSAQKVVTNEHNIDNKKPSNDPTAIVDIEGDETGFQPTIVQDKRSFGIRKGLQYIVNFMSVSEQGSDQKEVSQEGNEPWKDEDSFLILGMLILERLSCNLDNCTEISKAADLIPKIIRFMTFAANTGNISETHQRQRVFSSLKLVAKLASTKGEIGMVLRQKISEQPLLLNDLAEILDDSYSSTYQQELAICIIAKLSFNKETSQEIGSFQVIINKLVHAFLSPNESPTMRMIVGQALLNLSIENASSCLAISEETTYELFENLKIMLQNYEYTYVAASLLQNLCYDRKEQIWNPRSIEHLSSALPVVFERMMKATGKQLEALMGLTSQMCNVIPKCFVRNLESHLGVEAFVQKLVVILNANKTPSPEHPRMRRVTVEMAISIVELCPDYAAIFREQGMMEALCKVERTPSKVEKYRVFFGGIGVVLENGLLLPILVARAKGLIIGVATPAIGSQPENQA</sequence>
<dbReference type="AlphaFoldDB" id="A0ABC9CLC1"/>
<proteinExistence type="predicted"/>
<dbReference type="Gene3D" id="1.25.10.10">
    <property type="entry name" value="Leucine-rich Repeat Variant"/>
    <property type="match status" value="1"/>
</dbReference>
<dbReference type="SUPFAM" id="SSF48371">
    <property type="entry name" value="ARM repeat"/>
    <property type="match status" value="1"/>
</dbReference>
<evidence type="ECO:0000256" key="1">
    <source>
        <dbReference type="SAM" id="Phobius"/>
    </source>
</evidence>
<feature type="transmembrane region" description="Helical" evidence="1">
    <location>
        <begin position="186"/>
        <end position="206"/>
    </location>
</feature>
<dbReference type="Proteomes" id="UP001497457">
    <property type="component" value="Chromosome 3rd"/>
</dbReference>
<keyword evidence="1" id="KW-0472">Membrane</keyword>
<feature type="transmembrane region" description="Helical" evidence="1">
    <location>
        <begin position="53"/>
        <end position="73"/>
    </location>
</feature>
<feature type="transmembrane region" description="Helical" evidence="1">
    <location>
        <begin position="252"/>
        <end position="280"/>
    </location>
</feature>
<dbReference type="InterPro" id="IPR011989">
    <property type="entry name" value="ARM-like"/>
</dbReference>
<reference evidence="2 3" key="2">
    <citation type="submission" date="2024-10" db="EMBL/GenBank/DDBJ databases">
        <authorList>
            <person name="Ryan C."/>
        </authorList>
    </citation>
    <scope>NUCLEOTIDE SEQUENCE [LARGE SCALE GENOMIC DNA]</scope>
</reference>
<dbReference type="EMBL" id="OZ075113">
    <property type="protein sequence ID" value="CAL5022007.1"/>
    <property type="molecule type" value="Genomic_DNA"/>
</dbReference>
<dbReference type="PANTHER" id="PTHR33115">
    <property type="entry name" value="ARM REPEAT SUPERFAMILY PROTEIN"/>
    <property type="match status" value="1"/>
</dbReference>
<reference evidence="3" key="1">
    <citation type="submission" date="2024-06" db="EMBL/GenBank/DDBJ databases">
        <authorList>
            <person name="Ryan C."/>
        </authorList>
    </citation>
    <scope>NUCLEOTIDE SEQUENCE [LARGE SCALE GENOMIC DNA]</scope>
</reference>